<name>A0AB34FYL5_9HYPO</name>
<organism evidence="2 3">
    <name type="scientific">Purpureocillium lavendulum</name>
    <dbReference type="NCBI Taxonomy" id="1247861"/>
    <lineage>
        <taxon>Eukaryota</taxon>
        <taxon>Fungi</taxon>
        <taxon>Dikarya</taxon>
        <taxon>Ascomycota</taxon>
        <taxon>Pezizomycotina</taxon>
        <taxon>Sordariomycetes</taxon>
        <taxon>Hypocreomycetidae</taxon>
        <taxon>Hypocreales</taxon>
        <taxon>Ophiocordycipitaceae</taxon>
        <taxon>Purpureocillium</taxon>
    </lineage>
</organism>
<evidence type="ECO:0000313" key="2">
    <source>
        <dbReference type="EMBL" id="KAJ6444445.1"/>
    </source>
</evidence>
<dbReference type="EMBL" id="JAQHRD010000002">
    <property type="protein sequence ID" value="KAJ6444445.1"/>
    <property type="molecule type" value="Genomic_DNA"/>
</dbReference>
<keyword evidence="3" id="KW-1185">Reference proteome</keyword>
<dbReference type="AlphaFoldDB" id="A0AB34FYL5"/>
<reference evidence="2" key="1">
    <citation type="submission" date="2023-01" db="EMBL/GenBank/DDBJ databases">
        <title>The growth and conidiation of Purpureocillium lavendulum are regulated by nitrogen source and histone H3K14 acetylation.</title>
        <authorList>
            <person name="Tang P."/>
            <person name="Han J."/>
            <person name="Zhang C."/>
            <person name="Tang P."/>
            <person name="Qi F."/>
            <person name="Zhang K."/>
            <person name="Liang L."/>
        </authorList>
    </citation>
    <scope>NUCLEOTIDE SEQUENCE</scope>
    <source>
        <strain evidence="2">YMF1.00683</strain>
    </source>
</reference>
<proteinExistence type="predicted"/>
<dbReference type="Proteomes" id="UP001163105">
    <property type="component" value="Unassembled WGS sequence"/>
</dbReference>
<evidence type="ECO:0000313" key="3">
    <source>
        <dbReference type="Proteomes" id="UP001163105"/>
    </source>
</evidence>
<sequence>MDSSHSLAEGRPWLTGRRTEQDSTHAWKTSPGSEFQADPEEQDMAEAGIRAWHLQRKKRE</sequence>
<feature type="region of interest" description="Disordered" evidence="1">
    <location>
        <begin position="1"/>
        <end position="48"/>
    </location>
</feature>
<comment type="caution">
    <text evidence="2">The sequence shown here is derived from an EMBL/GenBank/DDBJ whole genome shotgun (WGS) entry which is preliminary data.</text>
</comment>
<evidence type="ECO:0000256" key="1">
    <source>
        <dbReference type="SAM" id="MobiDB-lite"/>
    </source>
</evidence>
<accession>A0AB34FYL5</accession>
<gene>
    <name evidence="2" type="ORF">O9K51_02839</name>
</gene>
<protein>
    <submittedName>
        <fullName evidence="2">Uncharacterized protein</fullName>
    </submittedName>
</protein>